<name>A0A098SB84_9BACT</name>
<protein>
    <submittedName>
        <fullName evidence="2">Phosphohydrolase</fullName>
    </submittedName>
</protein>
<dbReference type="OrthoDB" id="5728337at2"/>
<dbReference type="RefSeq" id="WP_044217531.1">
    <property type="nucleotide sequence ID" value="NZ_JBKAGJ010000001.1"/>
</dbReference>
<keyword evidence="3" id="KW-1185">Reference proteome</keyword>
<dbReference type="CDD" id="cd00077">
    <property type="entry name" value="HDc"/>
    <property type="match status" value="1"/>
</dbReference>
<proteinExistence type="predicted"/>
<dbReference type="Gene3D" id="1.10.3210.10">
    <property type="entry name" value="Hypothetical protein af1432"/>
    <property type="match status" value="1"/>
</dbReference>
<comment type="caution">
    <text evidence="2">The sequence shown here is derived from an EMBL/GenBank/DDBJ whole genome shotgun (WGS) entry which is preliminary data.</text>
</comment>
<dbReference type="EMBL" id="JPOS01000014">
    <property type="protein sequence ID" value="KGE88908.1"/>
    <property type="molecule type" value="Genomic_DNA"/>
</dbReference>
<sequence>MNFHAAKAFILDKLESELSNQLYYHGIHHTLDVLYTVEELCYYEKVTPYEEMLLKTAALFHDSGFTISAQEHERLGCGIARDHLPRYGYKPQEIERICGMIMATKIPQTPKNKLEQIMCDADLDYLGRDDFYDIGRTLFEELKASNVLTSEEAWNRIQVSFLEQHSFFTRTNRKRRAPKKQRYLSELKELVAEYEKN</sequence>
<organism evidence="2 3">
    <name type="scientific">Phaeodactylibacter xiamenensis</name>
    <dbReference type="NCBI Taxonomy" id="1524460"/>
    <lineage>
        <taxon>Bacteria</taxon>
        <taxon>Pseudomonadati</taxon>
        <taxon>Bacteroidota</taxon>
        <taxon>Saprospiria</taxon>
        <taxon>Saprospirales</taxon>
        <taxon>Haliscomenobacteraceae</taxon>
        <taxon>Phaeodactylibacter</taxon>
    </lineage>
</organism>
<gene>
    <name evidence="2" type="ORF">IX84_06290</name>
</gene>
<feature type="domain" description="HD/PDEase" evidence="1">
    <location>
        <begin position="22"/>
        <end position="135"/>
    </location>
</feature>
<dbReference type="STRING" id="1524460.IX84_06290"/>
<evidence type="ECO:0000259" key="1">
    <source>
        <dbReference type="SMART" id="SM00471"/>
    </source>
</evidence>
<reference evidence="2 3" key="1">
    <citation type="journal article" date="2014" name="Int. J. Syst. Evol. Microbiol.">
        <title>Phaeodactylibacter xiamenensis gen. nov., sp. nov., a member of the family Saprospiraceae isolated from the marine alga Phaeodactylum tricornutum.</title>
        <authorList>
            <person name="Chen Z.Jr."/>
            <person name="Lei X."/>
            <person name="Lai Q."/>
            <person name="Li Y."/>
            <person name="Zhang B."/>
            <person name="Zhang J."/>
            <person name="Zhang H."/>
            <person name="Yang L."/>
            <person name="Zheng W."/>
            <person name="Tian Y."/>
            <person name="Yu Z."/>
            <person name="Xu H.Jr."/>
            <person name="Zheng T."/>
        </authorList>
    </citation>
    <scope>NUCLEOTIDE SEQUENCE [LARGE SCALE GENOMIC DNA]</scope>
    <source>
        <strain evidence="2 3">KD52</strain>
    </source>
</reference>
<dbReference type="GO" id="GO:0016787">
    <property type="term" value="F:hydrolase activity"/>
    <property type="evidence" value="ECO:0007669"/>
    <property type="project" value="UniProtKB-KW"/>
</dbReference>
<dbReference type="SMART" id="SM00471">
    <property type="entry name" value="HDc"/>
    <property type="match status" value="1"/>
</dbReference>
<dbReference type="SUPFAM" id="SSF109604">
    <property type="entry name" value="HD-domain/PDEase-like"/>
    <property type="match status" value="1"/>
</dbReference>
<evidence type="ECO:0000313" key="2">
    <source>
        <dbReference type="EMBL" id="KGE88908.1"/>
    </source>
</evidence>
<dbReference type="AlphaFoldDB" id="A0A098SB84"/>
<evidence type="ECO:0000313" key="3">
    <source>
        <dbReference type="Proteomes" id="UP000029736"/>
    </source>
</evidence>
<dbReference type="Proteomes" id="UP000029736">
    <property type="component" value="Unassembled WGS sequence"/>
</dbReference>
<accession>A0A098SB84</accession>
<dbReference type="Pfam" id="PF01966">
    <property type="entry name" value="HD"/>
    <property type="match status" value="1"/>
</dbReference>
<keyword evidence="2" id="KW-0378">Hydrolase</keyword>
<dbReference type="InterPro" id="IPR003607">
    <property type="entry name" value="HD/PDEase_dom"/>
</dbReference>
<dbReference type="InterPro" id="IPR006674">
    <property type="entry name" value="HD_domain"/>
</dbReference>